<accession>A0A3R7MIR1</accession>
<dbReference type="AlphaFoldDB" id="A0A3R7MIR1"/>
<dbReference type="OrthoDB" id="3098at2759"/>
<organism evidence="2 3">
    <name type="scientific">Penaeus vannamei</name>
    <name type="common">Whiteleg shrimp</name>
    <name type="synonym">Litopenaeus vannamei</name>
    <dbReference type="NCBI Taxonomy" id="6689"/>
    <lineage>
        <taxon>Eukaryota</taxon>
        <taxon>Metazoa</taxon>
        <taxon>Ecdysozoa</taxon>
        <taxon>Arthropoda</taxon>
        <taxon>Crustacea</taxon>
        <taxon>Multicrustacea</taxon>
        <taxon>Malacostraca</taxon>
        <taxon>Eumalacostraca</taxon>
        <taxon>Eucarida</taxon>
        <taxon>Decapoda</taxon>
        <taxon>Dendrobranchiata</taxon>
        <taxon>Penaeoidea</taxon>
        <taxon>Penaeidae</taxon>
        <taxon>Penaeus</taxon>
    </lineage>
</organism>
<protein>
    <submittedName>
        <fullName evidence="2">Uncharacterized protein</fullName>
    </submittedName>
</protein>
<gene>
    <name evidence="2" type="ORF">C7M84_003699</name>
</gene>
<dbReference type="EMBL" id="QCYY01001500">
    <property type="protein sequence ID" value="ROT77643.1"/>
    <property type="molecule type" value="Genomic_DNA"/>
</dbReference>
<comment type="caution">
    <text evidence="2">The sequence shown here is derived from an EMBL/GenBank/DDBJ whole genome shotgun (WGS) entry which is preliminary data.</text>
</comment>
<keyword evidence="3" id="KW-1185">Reference proteome</keyword>
<evidence type="ECO:0000313" key="3">
    <source>
        <dbReference type="Proteomes" id="UP000283509"/>
    </source>
</evidence>
<evidence type="ECO:0000313" key="2">
    <source>
        <dbReference type="EMBL" id="ROT77643.1"/>
    </source>
</evidence>
<reference evidence="2 3" key="2">
    <citation type="submission" date="2019-01" db="EMBL/GenBank/DDBJ databases">
        <title>The decoding of complex shrimp genome reveals the adaptation for benthos swimmer, frequently molting mechanism and breeding impact on genome.</title>
        <authorList>
            <person name="Sun Y."/>
            <person name="Gao Y."/>
            <person name="Yu Y."/>
        </authorList>
    </citation>
    <scope>NUCLEOTIDE SEQUENCE [LARGE SCALE GENOMIC DNA]</scope>
    <source>
        <tissue evidence="2">Muscle</tissue>
    </source>
</reference>
<sequence>MSGVQNALLEDSLARLDAALGSPGGGVMRTPRASRRPHPTGSKVGLDVISMVGEEPSFSAPAVHASHIGMSMIDSPSMIMEEVTAPPIHATLLGDATLDMTSAALLADDDPGVRATQVLFSEFINIMVANPSESQVWQELEQYQGVCTASGESGQAPPQSTQTPC</sequence>
<name>A0A3R7MIR1_PENVA</name>
<proteinExistence type="predicted"/>
<feature type="region of interest" description="Disordered" evidence="1">
    <location>
        <begin position="20"/>
        <end position="43"/>
    </location>
</feature>
<reference evidence="2 3" key="1">
    <citation type="submission" date="2018-04" db="EMBL/GenBank/DDBJ databases">
        <authorList>
            <person name="Zhang X."/>
            <person name="Yuan J."/>
            <person name="Li F."/>
            <person name="Xiang J."/>
        </authorList>
    </citation>
    <scope>NUCLEOTIDE SEQUENCE [LARGE SCALE GENOMIC DNA]</scope>
    <source>
        <tissue evidence="2">Muscle</tissue>
    </source>
</reference>
<evidence type="ECO:0000256" key="1">
    <source>
        <dbReference type="SAM" id="MobiDB-lite"/>
    </source>
</evidence>
<dbReference type="Proteomes" id="UP000283509">
    <property type="component" value="Unassembled WGS sequence"/>
</dbReference>